<accession>A0ABQ2VM19</accession>
<dbReference type="SUPFAM" id="SSF46785">
    <property type="entry name" value="Winged helix' DNA-binding domain"/>
    <property type="match status" value="1"/>
</dbReference>
<dbReference type="Pfam" id="PF08100">
    <property type="entry name" value="Dimerisation"/>
    <property type="match status" value="1"/>
</dbReference>
<dbReference type="InterPro" id="IPR016461">
    <property type="entry name" value="COMT-like"/>
</dbReference>
<evidence type="ECO:0000256" key="3">
    <source>
        <dbReference type="ARBA" id="ARBA00022691"/>
    </source>
</evidence>
<evidence type="ECO:0000259" key="5">
    <source>
        <dbReference type="Pfam" id="PF08100"/>
    </source>
</evidence>
<dbReference type="Gene3D" id="3.40.50.150">
    <property type="entry name" value="Vaccinia Virus protein VP39"/>
    <property type="match status" value="1"/>
</dbReference>
<dbReference type="PIRSF" id="PIRSF005739">
    <property type="entry name" value="O-mtase"/>
    <property type="match status" value="1"/>
</dbReference>
<evidence type="ECO:0000256" key="1">
    <source>
        <dbReference type="ARBA" id="ARBA00022603"/>
    </source>
</evidence>
<dbReference type="GO" id="GO:0008168">
    <property type="term" value="F:methyltransferase activity"/>
    <property type="evidence" value="ECO:0007669"/>
    <property type="project" value="UniProtKB-KW"/>
</dbReference>
<keyword evidence="2" id="KW-0808">Transferase</keyword>
<feature type="domain" description="O-methyltransferase dimerisation" evidence="5">
    <location>
        <begin position="14"/>
        <end position="88"/>
    </location>
</feature>
<protein>
    <submittedName>
        <fullName evidence="6">Methyltransferase</fullName>
    </submittedName>
</protein>
<dbReference type="Pfam" id="PF00891">
    <property type="entry name" value="Methyltransf_2"/>
    <property type="match status" value="1"/>
</dbReference>
<reference evidence="7" key="1">
    <citation type="journal article" date="2019" name="Int. J. Syst. Evol. Microbiol.">
        <title>The Global Catalogue of Microorganisms (GCM) 10K type strain sequencing project: providing services to taxonomists for standard genome sequencing and annotation.</title>
        <authorList>
            <consortium name="The Broad Institute Genomics Platform"/>
            <consortium name="The Broad Institute Genome Sequencing Center for Infectious Disease"/>
            <person name="Wu L."/>
            <person name="Ma J."/>
        </authorList>
    </citation>
    <scope>NUCLEOTIDE SEQUENCE [LARGE SCALE GENOMIC DNA]</scope>
    <source>
        <strain evidence="7">JCM 3399</strain>
    </source>
</reference>
<dbReference type="EMBL" id="BMRP01000057">
    <property type="protein sequence ID" value="GGU97887.1"/>
    <property type="molecule type" value="Genomic_DNA"/>
</dbReference>
<dbReference type="GO" id="GO:0032259">
    <property type="term" value="P:methylation"/>
    <property type="evidence" value="ECO:0007669"/>
    <property type="project" value="UniProtKB-KW"/>
</dbReference>
<dbReference type="InterPro" id="IPR012967">
    <property type="entry name" value="COMT_dimerisation"/>
</dbReference>
<dbReference type="PROSITE" id="PS51683">
    <property type="entry name" value="SAM_OMT_II"/>
    <property type="match status" value="1"/>
</dbReference>
<gene>
    <name evidence="6" type="ORF">GCM10010211_76480</name>
</gene>
<feature type="domain" description="O-methyltransferase C-terminal" evidence="4">
    <location>
        <begin position="110"/>
        <end position="316"/>
    </location>
</feature>
<evidence type="ECO:0000259" key="4">
    <source>
        <dbReference type="Pfam" id="PF00891"/>
    </source>
</evidence>
<dbReference type="Gene3D" id="1.10.10.10">
    <property type="entry name" value="Winged helix-like DNA-binding domain superfamily/Winged helix DNA-binding domain"/>
    <property type="match status" value="1"/>
</dbReference>
<dbReference type="InterPro" id="IPR036388">
    <property type="entry name" value="WH-like_DNA-bd_sf"/>
</dbReference>
<dbReference type="PANTHER" id="PTHR43712">
    <property type="entry name" value="PUTATIVE (AFU_ORTHOLOGUE AFUA_4G14580)-RELATED"/>
    <property type="match status" value="1"/>
</dbReference>
<dbReference type="InterPro" id="IPR029063">
    <property type="entry name" value="SAM-dependent_MTases_sf"/>
</dbReference>
<evidence type="ECO:0000313" key="6">
    <source>
        <dbReference type="EMBL" id="GGU97887.1"/>
    </source>
</evidence>
<organism evidence="6 7">
    <name type="scientific">Streptomyces albospinus</name>
    <dbReference type="NCBI Taxonomy" id="285515"/>
    <lineage>
        <taxon>Bacteria</taxon>
        <taxon>Bacillati</taxon>
        <taxon>Actinomycetota</taxon>
        <taxon>Actinomycetes</taxon>
        <taxon>Kitasatosporales</taxon>
        <taxon>Streptomycetaceae</taxon>
        <taxon>Streptomyces</taxon>
    </lineage>
</organism>
<dbReference type="CDD" id="cd02440">
    <property type="entry name" value="AdoMet_MTases"/>
    <property type="match status" value="1"/>
</dbReference>
<dbReference type="InterPro" id="IPR036390">
    <property type="entry name" value="WH_DNA-bd_sf"/>
</dbReference>
<comment type="caution">
    <text evidence="6">The sequence shown here is derived from an EMBL/GenBank/DDBJ whole genome shotgun (WGS) entry which is preliminary data.</text>
</comment>
<dbReference type="Proteomes" id="UP000654471">
    <property type="component" value="Unassembled WGS sequence"/>
</dbReference>
<dbReference type="Gene3D" id="1.10.287.1350">
    <property type="match status" value="1"/>
</dbReference>
<evidence type="ECO:0000256" key="2">
    <source>
        <dbReference type="ARBA" id="ARBA00022679"/>
    </source>
</evidence>
<keyword evidence="7" id="KW-1185">Reference proteome</keyword>
<keyword evidence="1 6" id="KW-0489">Methyltransferase</keyword>
<sequence length="347" mass="37378">MSGDGVRRRLIGQITAYRTSKCLYAAVELGIPDLLARRPMTAAELAAETRTEVDPLRRVVDHLVVAEVLGLDASGAYVGTEASRLLCRDASDGIANWVRCELQEGYWRSWDRLVEQLRTGTPAFELTHQERFFEWLARSPEISGLFDATMRDGSRDLDGGLTTAITLRPGQTVVDVGGGDGSLLAALLTASPGTRGILFELPREKAEVVPALAELIAGGRARVERGSFFDGVPSGGDVHVLKRVLHDWDDQRASQILGHCRDALAPGGRVVVVDMVLDDDRRVPVGRSLDVLMMILMAGRERSAADFSALGTAAGFLPAHVTATGTALSVVELSLPVPERPEPHAGR</sequence>
<dbReference type="PANTHER" id="PTHR43712:SF2">
    <property type="entry name" value="O-METHYLTRANSFERASE CICE"/>
    <property type="match status" value="1"/>
</dbReference>
<evidence type="ECO:0000313" key="7">
    <source>
        <dbReference type="Proteomes" id="UP000654471"/>
    </source>
</evidence>
<dbReference type="RefSeq" id="WP_189308013.1">
    <property type="nucleotide sequence ID" value="NZ_BMRP01000057.1"/>
</dbReference>
<dbReference type="SUPFAM" id="SSF53335">
    <property type="entry name" value="S-adenosyl-L-methionine-dependent methyltransferases"/>
    <property type="match status" value="1"/>
</dbReference>
<keyword evidence="3" id="KW-0949">S-adenosyl-L-methionine</keyword>
<proteinExistence type="predicted"/>
<dbReference type="InterPro" id="IPR001077">
    <property type="entry name" value="COMT_C"/>
</dbReference>
<name>A0ABQ2VM19_9ACTN</name>